<dbReference type="EMBL" id="CM026432">
    <property type="protein sequence ID" value="KAG0557700.1"/>
    <property type="molecule type" value="Genomic_DNA"/>
</dbReference>
<evidence type="ECO:0000313" key="3">
    <source>
        <dbReference type="Proteomes" id="UP000822688"/>
    </source>
</evidence>
<gene>
    <name evidence="2" type="ORF">KC19_11G150400</name>
</gene>
<dbReference type="Proteomes" id="UP000822688">
    <property type="component" value="Chromosome 11"/>
</dbReference>
<accession>A0A8T0GF90</accession>
<keyword evidence="3" id="KW-1185">Reference proteome</keyword>
<evidence type="ECO:0000256" key="1">
    <source>
        <dbReference type="SAM" id="SignalP"/>
    </source>
</evidence>
<name>A0A8T0GF90_CERPU</name>
<proteinExistence type="predicted"/>
<keyword evidence="1" id="KW-0732">Signal</keyword>
<comment type="caution">
    <text evidence="2">The sequence shown here is derived from an EMBL/GenBank/DDBJ whole genome shotgun (WGS) entry which is preliminary data.</text>
</comment>
<reference evidence="2 3" key="1">
    <citation type="submission" date="2020-06" db="EMBL/GenBank/DDBJ databases">
        <title>WGS assembly of Ceratodon purpureus strain R40.</title>
        <authorList>
            <person name="Carey S.B."/>
            <person name="Jenkins J."/>
            <person name="Shu S."/>
            <person name="Lovell J.T."/>
            <person name="Sreedasyam A."/>
            <person name="Maumus F."/>
            <person name="Tiley G.P."/>
            <person name="Fernandez-Pozo N."/>
            <person name="Barry K."/>
            <person name="Chen C."/>
            <person name="Wang M."/>
            <person name="Lipzen A."/>
            <person name="Daum C."/>
            <person name="Saski C.A."/>
            <person name="Payton A.C."/>
            <person name="Mcbreen J.C."/>
            <person name="Conrad R.E."/>
            <person name="Kollar L.M."/>
            <person name="Olsson S."/>
            <person name="Huttunen S."/>
            <person name="Landis J.B."/>
            <person name="Wickett N.J."/>
            <person name="Johnson M.G."/>
            <person name="Rensing S.A."/>
            <person name="Grimwood J."/>
            <person name="Schmutz J."/>
            <person name="Mcdaniel S.F."/>
        </authorList>
    </citation>
    <scope>NUCLEOTIDE SEQUENCE [LARGE SCALE GENOMIC DNA]</scope>
    <source>
        <strain evidence="2 3">R40</strain>
    </source>
</reference>
<feature type="signal peptide" evidence="1">
    <location>
        <begin position="1"/>
        <end position="23"/>
    </location>
</feature>
<organism evidence="2 3">
    <name type="scientific">Ceratodon purpureus</name>
    <name type="common">Fire moss</name>
    <name type="synonym">Dicranum purpureum</name>
    <dbReference type="NCBI Taxonomy" id="3225"/>
    <lineage>
        <taxon>Eukaryota</taxon>
        <taxon>Viridiplantae</taxon>
        <taxon>Streptophyta</taxon>
        <taxon>Embryophyta</taxon>
        <taxon>Bryophyta</taxon>
        <taxon>Bryophytina</taxon>
        <taxon>Bryopsida</taxon>
        <taxon>Dicranidae</taxon>
        <taxon>Pseudoditrichales</taxon>
        <taxon>Ditrichaceae</taxon>
        <taxon>Ceratodon</taxon>
    </lineage>
</organism>
<sequence length="147" mass="16713">MVAVRGFLPALRCLFRLLQCVGASSRRLLQAQSYARRARADVRCVDVVDMPALCHDCFQPRQRSPLLSHVPLVRVRARILSDRVLHLSHHGGQKRCELVFLRRGFNYMDEFGVEQAPWTGNQVCGLNSIANLGISESYFISRYSPLK</sequence>
<dbReference type="AlphaFoldDB" id="A0A8T0GF90"/>
<feature type="chain" id="PRO_5035922973" description="Secreted protein" evidence="1">
    <location>
        <begin position="24"/>
        <end position="147"/>
    </location>
</feature>
<evidence type="ECO:0008006" key="4">
    <source>
        <dbReference type="Google" id="ProtNLM"/>
    </source>
</evidence>
<protein>
    <recommendedName>
        <fullName evidence="4">Secreted protein</fullName>
    </recommendedName>
</protein>
<evidence type="ECO:0000313" key="2">
    <source>
        <dbReference type="EMBL" id="KAG0557700.1"/>
    </source>
</evidence>